<dbReference type="NCBIfam" id="NF040535">
    <property type="entry name" value="LiaF_C_term"/>
    <property type="match status" value="1"/>
</dbReference>
<dbReference type="Proteomes" id="UP000055060">
    <property type="component" value="Unassembled WGS sequence"/>
</dbReference>
<proteinExistence type="predicted"/>
<keyword evidence="1" id="KW-1133">Transmembrane helix</keyword>
<dbReference type="RefSeq" id="WP_075073169.1">
    <property type="nucleotide sequence ID" value="NZ_DF967972.1"/>
</dbReference>
<keyword evidence="4" id="KW-1185">Reference proteome</keyword>
<evidence type="ECO:0000256" key="1">
    <source>
        <dbReference type="SAM" id="Phobius"/>
    </source>
</evidence>
<feature type="transmembrane region" description="Helical" evidence="1">
    <location>
        <begin position="7"/>
        <end position="24"/>
    </location>
</feature>
<protein>
    <submittedName>
        <fullName evidence="3">Predicted membrane protein</fullName>
    </submittedName>
</protein>
<keyword evidence="1" id="KW-0472">Membrane</keyword>
<feature type="domain" description="Cell wall-active antibiotics response LiaF-like C-terminal" evidence="2">
    <location>
        <begin position="76"/>
        <end position="173"/>
    </location>
</feature>
<dbReference type="OrthoDB" id="1953204at2"/>
<evidence type="ECO:0000313" key="4">
    <source>
        <dbReference type="Proteomes" id="UP000055060"/>
    </source>
</evidence>
<gene>
    <name evidence="3" type="ORF">LARV_01623</name>
</gene>
<accession>A0A0S7BHW5</accession>
<dbReference type="AlphaFoldDB" id="A0A0S7BHW5"/>
<evidence type="ECO:0000313" key="3">
    <source>
        <dbReference type="EMBL" id="GAP13864.1"/>
    </source>
</evidence>
<dbReference type="Pfam" id="PF09922">
    <property type="entry name" value="LiaF-like_C"/>
    <property type="match status" value="1"/>
</dbReference>
<organism evidence="3">
    <name type="scientific">Longilinea arvoryzae</name>
    <dbReference type="NCBI Taxonomy" id="360412"/>
    <lineage>
        <taxon>Bacteria</taxon>
        <taxon>Bacillati</taxon>
        <taxon>Chloroflexota</taxon>
        <taxon>Anaerolineae</taxon>
        <taxon>Anaerolineales</taxon>
        <taxon>Anaerolineaceae</taxon>
        <taxon>Longilinea</taxon>
    </lineage>
</organism>
<dbReference type="InterPro" id="IPR047793">
    <property type="entry name" value="LiaF_C"/>
</dbReference>
<reference evidence="3" key="1">
    <citation type="submission" date="2015-07" db="EMBL/GenBank/DDBJ databases">
        <title>Draft Genome Sequences of Anaerolinea thermolimosa IMO-1, Bellilinea caldifistulae GOMI-1, Leptolinea tardivitalis YMTK-2, Levilinea saccharolytica KIBI-1,Longilinea arvoryzae KOME-1, Previously Described as Members of the Anaerolineaceae (Chloroflexi).</title>
        <authorList>
            <person name="Sekiguchi Y."/>
            <person name="Ohashi A."/>
            <person name="Matsuura N."/>
            <person name="Tourlousse M.D."/>
        </authorList>
    </citation>
    <scope>NUCLEOTIDE SEQUENCE [LARGE SCALE GENOMIC DNA]</scope>
    <source>
        <strain evidence="3">KOME-1</strain>
    </source>
</reference>
<dbReference type="EMBL" id="DF967972">
    <property type="protein sequence ID" value="GAP13864.1"/>
    <property type="molecule type" value="Genomic_DNA"/>
</dbReference>
<evidence type="ECO:0000259" key="2">
    <source>
        <dbReference type="Pfam" id="PF09922"/>
    </source>
</evidence>
<dbReference type="STRING" id="360412.LARV_01623"/>
<sequence>MKNRGILVLAVILIVSGIMLLLSSLFHIDSWAICFPTILILLGLFAIFRPKLQGEYSDIEFTLLGDMRRRPTGVLQSKEYWLIVGDLDMDLTSVELPVGETTLRMVGFVGDLNFMLPASTAVSMTAGAIAVDAKIDGRKQEGVFTPVNYETPGYAQAERRLRLDISMFVADIDLRSL</sequence>
<keyword evidence="1" id="KW-0812">Transmembrane</keyword>
<name>A0A0S7BHW5_9CHLR</name>
<dbReference type="InterPro" id="IPR024425">
    <property type="entry name" value="LiaF-like_C"/>
</dbReference>
<feature type="transmembrane region" description="Helical" evidence="1">
    <location>
        <begin position="30"/>
        <end position="48"/>
    </location>
</feature>